<dbReference type="Proteomes" id="UP000224854">
    <property type="component" value="Unassembled WGS sequence"/>
</dbReference>
<keyword evidence="2" id="KW-0597">Phosphoprotein</keyword>
<dbReference type="PROSITE" id="PS00455">
    <property type="entry name" value="AMP_BINDING"/>
    <property type="match status" value="1"/>
</dbReference>
<dbReference type="EMBL" id="NJEU01001807">
    <property type="protein sequence ID" value="PHH60452.1"/>
    <property type="molecule type" value="Genomic_DNA"/>
</dbReference>
<accession>A0A2C5XZQ1</accession>
<gene>
    <name evidence="6" type="ORF">CDD82_2298</name>
</gene>
<dbReference type="PANTHER" id="PTHR45527">
    <property type="entry name" value="NONRIBOSOMAL PEPTIDE SYNTHETASE"/>
    <property type="match status" value="1"/>
</dbReference>
<keyword evidence="3" id="KW-0436">Ligase</keyword>
<dbReference type="FunFam" id="3.40.50.12780:FF:000012">
    <property type="entry name" value="Non-ribosomal peptide synthetase"/>
    <property type="match status" value="1"/>
</dbReference>
<dbReference type="InterPro" id="IPR010071">
    <property type="entry name" value="AA_adenyl_dom"/>
</dbReference>
<evidence type="ECO:0000256" key="1">
    <source>
        <dbReference type="ARBA" id="ARBA00022450"/>
    </source>
</evidence>
<evidence type="ECO:0000256" key="4">
    <source>
        <dbReference type="ARBA" id="ARBA00029454"/>
    </source>
</evidence>
<evidence type="ECO:0000256" key="2">
    <source>
        <dbReference type="ARBA" id="ARBA00022553"/>
    </source>
</evidence>
<dbReference type="InterPro" id="IPR020845">
    <property type="entry name" value="AMP-binding_CS"/>
</dbReference>
<dbReference type="GO" id="GO:0044550">
    <property type="term" value="P:secondary metabolite biosynthetic process"/>
    <property type="evidence" value="ECO:0007669"/>
    <property type="project" value="TreeGrafter"/>
</dbReference>
<dbReference type="OrthoDB" id="4927065at2759"/>
<dbReference type="GO" id="GO:0016874">
    <property type="term" value="F:ligase activity"/>
    <property type="evidence" value="ECO:0007669"/>
    <property type="project" value="UniProtKB-KW"/>
</dbReference>
<name>A0A2C5XZQ1_9HYPO</name>
<sequence length="462" mass="49721">MEPVACHGIDESAMLGHCVHRLLEQSAQGHSDRTAVICRDKTLTYRQLHALANHLARVLAQRGVQRGHVVAVAVERSTHVVVALLAVLKAGAGFVPIDPGFPASRISQMMEDAAPRVVVASTSTAGVFGAWQDACLLVDEVLEDADIRGEALDVDTRPEDVVFVMYTSGSTGRPKGVEMGHGALANLLLSLQREPGCDQTDRLLAVSTISFDMAFLEIFLPLLCGGTVVMAEAQQTRDPKALVALMKRHGVTMMQATPAAWQMLLDSGWRGEPRLAKMLCTAEALPRRLADRLLDCGGELWNLYGPTETEIATVWPVSRGQDIVVGGAISNGRLYVLDDTMRPVAPGSSGELYIGGAGLARGYRNNAALTRSRFLDDPFQPGGRMYRTGDLARFVAPGKLSILGRMDGQIKVRGYRIESGEVEAAITDHGAVSGAVVVGRDGRLVAYVKTAIERGMERGMER</sequence>
<proteinExistence type="inferred from homology"/>
<dbReference type="AlphaFoldDB" id="A0A2C5XZQ1"/>
<dbReference type="Gene3D" id="3.30.300.30">
    <property type="match status" value="1"/>
</dbReference>
<dbReference type="FunFam" id="3.40.50.980:FF:000001">
    <property type="entry name" value="Non-ribosomal peptide synthetase"/>
    <property type="match status" value="1"/>
</dbReference>
<evidence type="ECO:0000256" key="3">
    <source>
        <dbReference type="ARBA" id="ARBA00022598"/>
    </source>
</evidence>
<dbReference type="Gene3D" id="3.40.50.980">
    <property type="match status" value="2"/>
</dbReference>
<keyword evidence="1" id="KW-0596">Phosphopantetheine</keyword>
<protein>
    <recommendedName>
        <fullName evidence="5">AMP-dependent synthetase/ligase domain-containing protein</fullName>
    </recommendedName>
</protein>
<dbReference type="PANTHER" id="PTHR45527:SF1">
    <property type="entry name" value="FATTY ACID SYNTHASE"/>
    <property type="match status" value="1"/>
</dbReference>
<dbReference type="NCBIfam" id="TIGR01733">
    <property type="entry name" value="AA-adenyl-dom"/>
    <property type="match status" value="1"/>
</dbReference>
<reference evidence="6 7" key="1">
    <citation type="submission" date="2017-06" db="EMBL/GenBank/DDBJ databases">
        <title>Ant-infecting Ophiocordyceps genomes reveal a high diversity of potential behavioral manipulation genes and a possible major role for enterotoxins.</title>
        <authorList>
            <person name="De Bekker C."/>
            <person name="Evans H.C."/>
            <person name="Brachmann A."/>
            <person name="Hughes D.P."/>
        </authorList>
    </citation>
    <scope>NUCLEOTIDE SEQUENCE [LARGE SCALE GENOMIC DNA]</scope>
    <source>
        <strain evidence="6 7">1348a</strain>
    </source>
</reference>
<dbReference type="InterPro" id="IPR045851">
    <property type="entry name" value="AMP-bd_C_sf"/>
</dbReference>
<dbReference type="SUPFAM" id="SSF56801">
    <property type="entry name" value="Acetyl-CoA synthetase-like"/>
    <property type="match status" value="1"/>
</dbReference>
<dbReference type="GO" id="GO:0043041">
    <property type="term" value="P:amino acid activation for nonribosomal peptide biosynthetic process"/>
    <property type="evidence" value="ECO:0007669"/>
    <property type="project" value="TreeGrafter"/>
</dbReference>
<dbReference type="Gene3D" id="2.30.38.10">
    <property type="entry name" value="Luciferase, Domain 3"/>
    <property type="match status" value="1"/>
</dbReference>
<comment type="caution">
    <text evidence="6">The sequence shown here is derived from an EMBL/GenBank/DDBJ whole genome shotgun (WGS) entry which is preliminary data.</text>
</comment>
<evidence type="ECO:0000313" key="6">
    <source>
        <dbReference type="EMBL" id="PHH60452.1"/>
    </source>
</evidence>
<dbReference type="InterPro" id="IPR000873">
    <property type="entry name" value="AMP-dep_synth/lig_dom"/>
</dbReference>
<organism evidence="6 7">
    <name type="scientific">Ophiocordyceps australis</name>
    <dbReference type="NCBI Taxonomy" id="1399860"/>
    <lineage>
        <taxon>Eukaryota</taxon>
        <taxon>Fungi</taxon>
        <taxon>Dikarya</taxon>
        <taxon>Ascomycota</taxon>
        <taxon>Pezizomycotina</taxon>
        <taxon>Sordariomycetes</taxon>
        <taxon>Hypocreomycetidae</taxon>
        <taxon>Hypocreales</taxon>
        <taxon>Ophiocordycipitaceae</taxon>
        <taxon>Ophiocordyceps</taxon>
    </lineage>
</organism>
<dbReference type="Pfam" id="PF00501">
    <property type="entry name" value="AMP-binding"/>
    <property type="match status" value="1"/>
</dbReference>
<evidence type="ECO:0000259" key="5">
    <source>
        <dbReference type="Pfam" id="PF00501"/>
    </source>
</evidence>
<dbReference type="GO" id="GO:0005737">
    <property type="term" value="C:cytoplasm"/>
    <property type="evidence" value="ECO:0007669"/>
    <property type="project" value="TreeGrafter"/>
</dbReference>
<evidence type="ECO:0000313" key="7">
    <source>
        <dbReference type="Proteomes" id="UP000224854"/>
    </source>
</evidence>
<comment type="similarity">
    <text evidence="4">Belongs to the NRP synthetase family.</text>
</comment>
<feature type="domain" description="AMP-dependent synthetase/ligase" evidence="5">
    <location>
        <begin position="23"/>
        <end position="363"/>
    </location>
</feature>
<keyword evidence="7" id="KW-1185">Reference proteome</keyword>
<dbReference type="GO" id="GO:0031177">
    <property type="term" value="F:phosphopantetheine binding"/>
    <property type="evidence" value="ECO:0007669"/>
    <property type="project" value="TreeGrafter"/>
</dbReference>